<evidence type="ECO:0000313" key="2">
    <source>
        <dbReference type="Proteomes" id="UP000278907"/>
    </source>
</evidence>
<dbReference type="EMBL" id="RAWI01000006">
    <property type="protein sequence ID" value="RKI17005.1"/>
    <property type="molecule type" value="Genomic_DNA"/>
</dbReference>
<name>A0ABX9QQN4_9BACT</name>
<reference evidence="1 2" key="1">
    <citation type="submission" date="2018-09" db="EMBL/GenBank/DDBJ databases">
        <authorList>
            <person name="Livingstone P.G."/>
            <person name="Whitworth D.E."/>
        </authorList>
    </citation>
    <scope>NUCLEOTIDE SEQUENCE [LARGE SCALE GENOMIC DNA]</scope>
    <source>
        <strain evidence="1 2">CA031B</strain>
    </source>
</reference>
<dbReference type="Pfam" id="PF13646">
    <property type="entry name" value="HEAT_2"/>
    <property type="match status" value="1"/>
</dbReference>
<dbReference type="Proteomes" id="UP000278907">
    <property type="component" value="Unassembled WGS sequence"/>
</dbReference>
<sequence length="513" mass="57072">MWSSRENIRAQLLSLLETVPLESVALRDRVVRLLGVFGGPELTTLLLERFFDEREGFSTRERALHALVKQGAPLSGPDITRIIDVSPLMCPCCSPSTEEVLTLARTEDAWEAAEAALLKHSPQMRAHVLASTEHTRLSPRLVEWLYSRWFLHDRHPLAEGDDWDPRANLQVAVAHRERPEARMLLDAWGRDMAAEVLGQLSRAEPRLQQSVDALLLLPLPDLLASFGQEALLRLIHRIVRAESVAQKVAHGIQPSPPGSFRALELLVEWREARPLLRSLLCDFDIADGVRHSLLNHLLDHDRAMAVRWALAAMRYPDNAALVRFVLQGAARQPAPGDRPLFLAALQGEDAETQVFALEGLFALGESGAGWRDRLTSLVHSSDERMRLRAAACLIREGQREWLPMLRQAALEPPERGLRAEAVRWLGQVDAEASRPVLEQVLAGAATSSPRNHASGADEAAWALSRLGTAEDRSALLDAALQGFCSPGIHRELEYHLARQEGRPAQDVLPPWSR</sequence>
<dbReference type="Gene3D" id="1.25.10.10">
    <property type="entry name" value="Leucine-rich Repeat Variant"/>
    <property type="match status" value="1"/>
</dbReference>
<keyword evidence="2" id="KW-1185">Reference proteome</keyword>
<organism evidence="1 2">
    <name type="scientific">Corallococcus praedator</name>
    <dbReference type="NCBI Taxonomy" id="2316724"/>
    <lineage>
        <taxon>Bacteria</taxon>
        <taxon>Pseudomonadati</taxon>
        <taxon>Myxococcota</taxon>
        <taxon>Myxococcia</taxon>
        <taxon>Myxococcales</taxon>
        <taxon>Cystobacterineae</taxon>
        <taxon>Myxococcaceae</taxon>
        <taxon>Corallococcus</taxon>
    </lineage>
</organism>
<protein>
    <recommendedName>
        <fullName evidence="3">HEAT repeat domain-containing protein</fullName>
    </recommendedName>
</protein>
<dbReference type="InterPro" id="IPR016024">
    <property type="entry name" value="ARM-type_fold"/>
</dbReference>
<dbReference type="SUPFAM" id="SSF48371">
    <property type="entry name" value="ARM repeat"/>
    <property type="match status" value="1"/>
</dbReference>
<comment type="caution">
    <text evidence="1">The sequence shown here is derived from an EMBL/GenBank/DDBJ whole genome shotgun (WGS) entry which is preliminary data.</text>
</comment>
<proteinExistence type="predicted"/>
<evidence type="ECO:0000313" key="1">
    <source>
        <dbReference type="EMBL" id="RKI17005.1"/>
    </source>
</evidence>
<gene>
    <name evidence="1" type="ORF">D7Y13_01695</name>
</gene>
<dbReference type="InterPro" id="IPR011989">
    <property type="entry name" value="ARM-like"/>
</dbReference>
<evidence type="ECO:0008006" key="3">
    <source>
        <dbReference type="Google" id="ProtNLM"/>
    </source>
</evidence>
<accession>A0ABX9QQN4</accession>